<sequence length="37" mass="3834">MTAKGEVYECSVCGNVVKVIESGDGELVCCGVPMDLV</sequence>
<feature type="binding site" evidence="5">
    <location>
        <position position="10"/>
    </location>
    <ligand>
        <name>Fe cation</name>
        <dbReference type="ChEBI" id="CHEBI:24875"/>
    </ligand>
</feature>
<feature type="binding site" evidence="5">
    <location>
        <position position="30"/>
    </location>
    <ligand>
        <name>Fe cation</name>
        <dbReference type="ChEBI" id="CHEBI:24875"/>
    </ligand>
</feature>
<evidence type="ECO:0000256" key="2">
    <source>
        <dbReference type="ARBA" id="ARBA00022723"/>
    </source>
</evidence>
<feature type="domain" description="Desulfoferrodoxin N-terminal" evidence="6">
    <location>
        <begin position="2"/>
        <end position="36"/>
    </location>
</feature>
<dbReference type="PIRSF" id="PIRSF000075">
    <property type="entry name" value="Desulforedoxin"/>
    <property type="match status" value="1"/>
</dbReference>
<keyword evidence="3" id="KW-0249">Electron transport</keyword>
<dbReference type="InterPro" id="IPR004462">
    <property type="entry name" value="Desulfoferrodoxin_N"/>
</dbReference>
<dbReference type="InterPro" id="IPR012002">
    <property type="entry name" value="Desulforedoxin"/>
</dbReference>
<feature type="binding site" evidence="5">
    <location>
        <position position="29"/>
    </location>
    <ligand>
        <name>Fe cation</name>
        <dbReference type="ChEBI" id="CHEBI:24875"/>
    </ligand>
</feature>
<keyword evidence="2 5" id="KW-0479">Metal-binding</keyword>
<feature type="binding site" evidence="5">
    <location>
        <position position="13"/>
    </location>
    <ligand>
        <name>Fe cation</name>
        <dbReference type="ChEBI" id="CHEBI:24875"/>
    </ligand>
</feature>
<keyword evidence="1" id="KW-0813">Transport</keyword>
<evidence type="ECO:0000256" key="1">
    <source>
        <dbReference type="ARBA" id="ARBA00022448"/>
    </source>
</evidence>
<reference evidence="7" key="1">
    <citation type="submission" date="2020-06" db="EMBL/GenBank/DDBJ databases">
        <title>Unique genomic features of the anaerobic methanotrophic archaea.</title>
        <authorList>
            <person name="Chadwick G.L."/>
            <person name="Skennerton C.T."/>
            <person name="Laso-Perez R."/>
            <person name="Leu A.O."/>
            <person name="Speth D.R."/>
            <person name="Yu H."/>
            <person name="Morgan-Lang C."/>
            <person name="Hatzenpichler R."/>
            <person name="Goudeau D."/>
            <person name="Malmstrom R."/>
            <person name="Brazelton W.J."/>
            <person name="Woyke T."/>
            <person name="Hallam S.J."/>
            <person name="Tyson G.W."/>
            <person name="Wegener G."/>
            <person name="Boetius A."/>
            <person name="Orphan V."/>
        </authorList>
    </citation>
    <scope>NUCLEOTIDE SEQUENCE</scope>
</reference>
<accession>A0A7G9YHQ3</accession>
<dbReference type="Pfam" id="PF06397">
    <property type="entry name" value="Desulfoferrod_N"/>
    <property type="match status" value="1"/>
</dbReference>
<comment type="cofactor">
    <cofactor evidence="5">
        <name>Fe cation</name>
        <dbReference type="ChEBI" id="CHEBI:24875"/>
    </cofactor>
    <text evidence="5">Binds 2 irons ions per subunit via 4 cysteine residues per iron.</text>
</comment>
<keyword evidence="4 5" id="KW-0408">Iron</keyword>
<evidence type="ECO:0000313" key="7">
    <source>
        <dbReference type="EMBL" id="QNO47537.1"/>
    </source>
</evidence>
<protein>
    <recommendedName>
        <fullName evidence="6">Desulfoferrodoxin N-terminal domain-containing protein</fullName>
    </recommendedName>
</protein>
<evidence type="ECO:0000256" key="5">
    <source>
        <dbReference type="PIRSR" id="PIRSR000075-1"/>
    </source>
</evidence>
<evidence type="ECO:0000256" key="4">
    <source>
        <dbReference type="ARBA" id="ARBA00023004"/>
    </source>
</evidence>
<evidence type="ECO:0000256" key="3">
    <source>
        <dbReference type="ARBA" id="ARBA00022982"/>
    </source>
</evidence>
<dbReference type="SUPFAM" id="SSF57802">
    <property type="entry name" value="Rubredoxin-like"/>
    <property type="match status" value="1"/>
</dbReference>
<dbReference type="GO" id="GO:0005506">
    <property type="term" value="F:iron ion binding"/>
    <property type="evidence" value="ECO:0007669"/>
    <property type="project" value="InterPro"/>
</dbReference>
<gene>
    <name evidence="7" type="ORF">GGGHDLIA_00027</name>
</gene>
<dbReference type="NCBIfam" id="TIGR00319">
    <property type="entry name" value="desulf_FeS4"/>
    <property type="match status" value="1"/>
</dbReference>
<proteinExistence type="predicted"/>
<dbReference type="EMBL" id="MT631265">
    <property type="protein sequence ID" value="QNO47537.1"/>
    <property type="molecule type" value="Genomic_DNA"/>
</dbReference>
<dbReference type="InterPro" id="IPR038094">
    <property type="entry name" value="Desulfoferrodoxin_N_sf"/>
</dbReference>
<name>A0A7G9YHQ3_9EURY</name>
<dbReference type="Gene3D" id="2.20.28.100">
    <property type="entry name" value="Desulphoferrodoxin, N-terminal domain"/>
    <property type="match status" value="1"/>
</dbReference>
<evidence type="ECO:0000259" key="6">
    <source>
        <dbReference type="Pfam" id="PF06397"/>
    </source>
</evidence>
<dbReference type="AlphaFoldDB" id="A0A7G9YHQ3"/>
<organism evidence="7">
    <name type="scientific">Candidatus Methanogaster sp. ANME-2c ERB4</name>
    <dbReference type="NCBI Taxonomy" id="2759911"/>
    <lineage>
        <taxon>Archaea</taxon>
        <taxon>Methanobacteriati</taxon>
        <taxon>Methanobacteriota</taxon>
        <taxon>Stenosarchaea group</taxon>
        <taxon>Methanomicrobia</taxon>
        <taxon>Methanosarcinales</taxon>
        <taxon>ANME-2 cluster</taxon>
        <taxon>Candidatus Methanogasteraceae</taxon>
        <taxon>Candidatus Methanogaster</taxon>
    </lineage>
</organism>